<gene>
    <name evidence="1" type="ORF">CFR75_04090</name>
</gene>
<reference evidence="1 2" key="1">
    <citation type="submission" date="2017-07" db="EMBL/GenBank/DDBJ databases">
        <title>A draft genome sequence of Komagataeibacter xylinus LMG 1515.</title>
        <authorList>
            <person name="Skraban J."/>
            <person name="Cleenwerck I."/>
            <person name="Vandamme P."/>
            <person name="Trcek J."/>
        </authorList>
    </citation>
    <scope>NUCLEOTIDE SEQUENCE [LARGE SCALE GENOMIC DNA]</scope>
    <source>
        <strain evidence="1 2">LMG 1515</strain>
    </source>
</reference>
<dbReference type="RefSeq" id="WP_110570347.1">
    <property type="nucleotide sequence ID" value="NZ_CBCRXN010000005.1"/>
</dbReference>
<name>A0A318PK72_KOMXY</name>
<proteinExistence type="predicted"/>
<dbReference type="OrthoDB" id="5194749at2"/>
<evidence type="ECO:0000313" key="1">
    <source>
        <dbReference type="EMBL" id="PYD57921.1"/>
    </source>
</evidence>
<evidence type="ECO:0000313" key="2">
    <source>
        <dbReference type="Proteomes" id="UP000248257"/>
    </source>
</evidence>
<accession>A0A318PK72</accession>
<dbReference type="EMBL" id="NKUC01000005">
    <property type="protein sequence ID" value="PYD57921.1"/>
    <property type="molecule type" value="Genomic_DNA"/>
</dbReference>
<sequence length="120" mass="12568">MPDTLPAAPTPIVVVAHLNARLQPVQRGSVFEDPLDVMLHEMGIGEVVGGGTTLAPDLVGISACDIEIAVKDVSQTVLKQVMQALDQLGAPKGSELRLPGRAAPIPSDPLCARCRIEQIA</sequence>
<dbReference type="Proteomes" id="UP000248257">
    <property type="component" value="Unassembled WGS sequence"/>
</dbReference>
<dbReference type="AlphaFoldDB" id="A0A318PK72"/>
<protein>
    <submittedName>
        <fullName evidence="1">Uncharacterized protein</fullName>
    </submittedName>
</protein>
<organism evidence="1 2">
    <name type="scientific">Komagataeibacter xylinus</name>
    <name type="common">Gluconacetobacter xylinus</name>
    <dbReference type="NCBI Taxonomy" id="28448"/>
    <lineage>
        <taxon>Bacteria</taxon>
        <taxon>Pseudomonadati</taxon>
        <taxon>Pseudomonadota</taxon>
        <taxon>Alphaproteobacteria</taxon>
        <taxon>Acetobacterales</taxon>
        <taxon>Acetobacteraceae</taxon>
        <taxon>Komagataeibacter</taxon>
    </lineage>
</organism>
<comment type="caution">
    <text evidence="1">The sequence shown here is derived from an EMBL/GenBank/DDBJ whole genome shotgun (WGS) entry which is preliminary data.</text>
</comment>
<keyword evidence="2" id="KW-1185">Reference proteome</keyword>